<dbReference type="AlphaFoldDB" id="A0A6M3KUE8"/>
<gene>
    <name evidence="1" type="ORF">MM415B02317_0007</name>
</gene>
<reference evidence="1" key="1">
    <citation type="submission" date="2020-03" db="EMBL/GenBank/DDBJ databases">
        <title>The deep terrestrial virosphere.</title>
        <authorList>
            <person name="Holmfeldt K."/>
            <person name="Nilsson E."/>
            <person name="Simone D."/>
            <person name="Lopez-Fernandez M."/>
            <person name="Wu X."/>
            <person name="de Brujin I."/>
            <person name="Lundin D."/>
            <person name="Andersson A."/>
            <person name="Bertilsson S."/>
            <person name="Dopson M."/>
        </authorList>
    </citation>
    <scope>NUCLEOTIDE SEQUENCE</scope>
    <source>
        <strain evidence="1">MM415B02317</strain>
    </source>
</reference>
<accession>A0A6M3KUE8</accession>
<sequence length="100" mass="11649">MIECPNCREIAGRNAILQTLLDKERERCREKDKQIAATPAIAINLSRENNILRKKIATLEAERDYYSLKFNERTMKVTELRAERGRLTAIINDDKRTETV</sequence>
<evidence type="ECO:0000313" key="1">
    <source>
        <dbReference type="EMBL" id="QJA84928.1"/>
    </source>
</evidence>
<proteinExistence type="predicted"/>
<organism evidence="1">
    <name type="scientific">viral metagenome</name>
    <dbReference type="NCBI Taxonomy" id="1070528"/>
    <lineage>
        <taxon>unclassified sequences</taxon>
        <taxon>metagenomes</taxon>
        <taxon>organismal metagenomes</taxon>
    </lineage>
</organism>
<protein>
    <submittedName>
        <fullName evidence="1">Uncharacterized protein</fullName>
    </submittedName>
</protein>
<name>A0A6M3KUE8_9ZZZZ</name>
<dbReference type="EMBL" id="MT142542">
    <property type="protein sequence ID" value="QJA84928.1"/>
    <property type="molecule type" value="Genomic_DNA"/>
</dbReference>